<dbReference type="GO" id="GO:0015179">
    <property type="term" value="F:L-amino acid transmembrane transporter activity"/>
    <property type="evidence" value="ECO:0007669"/>
    <property type="project" value="TreeGrafter"/>
</dbReference>
<reference evidence="9" key="1">
    <citation type="journal article" date="2023" name="Mol. Phylogenet. Evol.">
        <title>Genome-scale phylogeny and comparative genomics of the fungal order Sordariales.</title>
        <authorList>
            <person name="Hensen N."/>
            <person name="Bonometti L."/>
            <person name="Westerberg I."/>
            <person name="Brannstrom I.O."/>
            <person name="Guillou S."/>
            <person name="Cros-Aarteil S."/>
            <person name="Calhoun S."/>
            <person name="Haridas S."/>
            <person name="Kuo A."/>
            <person name="Mondo S."/>
            <person name="Pangilinan J."/>
            <person name="Riley R."/>
            <person name="LaButti K."/>
            <person name="Andreopoulos B."/>
            <person name="Lipzen A."/>
            <person name="Chen C."/>
            <person name="Yan M."/>
            <person name="Daum C."/>
            <person name="Ng V."/>
            <person name="Clum A."/>
            <person name="Steindorff A."/>
            <person name="Ohm R.A."/>
            <person name="Martin F."/>
            <person name="Silar P."/>
            <person name="Natvig D.O."/>
            <person name="Lalanne C."/>
            <person name="Gautier V."/>
            <person name="Ament-Velasquez S.L."/>
            <person name="Kruys A."/>
            <person name="Hutchinson M.I."/>
            <person name="Powell A.J."/>
            <person name="Barry K."/>
            <person name="Miller A.N."/>
            <person name="Grigoriev I.V."/>
            <person name="Debuchy R."/>
            <person name="Gladieux P."/>
            <person name="Hiltunen Thoren M."/>
            <person name="Johannesson H."/>
        </authorList>
    </citation>
    <scope>NUCLEOTIDE SEQUENCE</scope>
    <source>
        <strain evidence="9">CBS 315.58</strain>
    </source>
</reference>
<keyword evidence="2 7" id="KW-0812">Transmembrane</keyword>
<feature type="transmembrane region" description="Helical" evidence="7">
    <location>
        <begin position="716"/>
        <end position="737"/>
    </location>
</feature>
<dbReference type="InterPro" id="IPR002293">
    <property type="entry name" value="AA/rel_permease1"/>
</dbReference>
<dbReference type="EMBL" id="MU863908">
    <property type="protein sequence ID" value="KAK4201366.1"/>
    <property type="molecule type" value="Genomic_DNA"/>
</dbReference>
<dbReference type="PANTHER" id="PTHR11785">
    <property type="entry name" value="AMINO ACID TRANSPORTER"/>
    <property type="match status" value="1"/>
</dbReference>
<feature type="transmembrane region" description="Helical" evidence="7">
    <location>
        <begin position="758"/>
        <end position="781"/>
    </location>
</feature>
<dbReference type="Gene3D" id="3.60.130.10">
    <property type="entry name" value="Clavaminate synthase-like"/>
    <property type="match status" value="1"/>
</dbReference>
<name>A0AAN7AU94_9PEZI</name>
<feature type="transmembrane region" description="Helical" evidence="7">
    <location>
        <begin position="551"/>
        <end position="569"/>
    </location>
</feature>
<feature type="transmembrane region" description="Helical" evidence="7">
    <location>
        <begin position="824"/>
        <end position="847"/>
    </location>
</feature>
<evidence type="ECO:0000256" key="7">
    <source>
        <dbReference type="SAM" id="Phobius"/>
    </source>
</evidence>
<dbReference type="InterPro" id="IPR003819">
    <property type="entry name" value="TauD/TfdA-like"/>
</dbReference>
<evidence type="ECO:0000256" key="3">
    <source>
        <dbReference type="ARBA" id="ARBA00022989"/>
    </source>
</evidence>
<dbReference type="AlphaFoldDB" id="A0AAN7AU94"/>
<dbReference type="Proteomes" id="UP001303160">
    <property type="component" value="Unassembled WGS sequence"/>
</dbReference>
<feature type="transmembrane region" description="Helical" evidence="7">
    <location>
        <begin position="467"/>
        <end position="491"/>
    </location>
</feature>
<evidence type="ECO:0000256" key="5">
    <source>
        <dbReference type="ARBA" id="ARBA00023136"/>
    </source>
</evidence>
<dbReference type="GO" id="GO:0016020">
    <property type="term" value="C:membrane"/>
    <property type="evidence" value="ECO:0007669"/>
    <property type="project" value="UniProtKB-SubCell"/>
</dbReference>
<feature type="transmembrane region" description="Helical" evidence="7">
    <location>
        <begin position="575"/>
        <end position="599"/>
    </location>
</feature>
<evidence type="ECO:0000256" key="4">
    <source>
        <dbReference type="ARBA" id="ARBA00023002"/>
    </source>
</evidence>
<keyword evidence="10" id="KW-1185">Reference proteome</keyword>
<evidence type="ECO:0000313" key="9">
    <source>
        <dbReference type="EMBL" id="KAK4201366.1"/>
    </source>
</evidence>
<dbReference type="FunFam" id="1.20.1740.10:FF:000025">
    <property type="entry name" value="High-affinity methionine permease"/>
    <property type="match status" value="1"/>
</dbReference>
<dbReference type="PANTHER" id="PTHR11785:SF353">
    <property type="entry name" value="METHIONINE TRANSPORTER (EUROFUNG)"/>
    <property type="match status" value="1"/>
</dbReference>
<dbReference type="SUPFAM" id="SSF51197">
    <property type="entry name" value="Clavaminate synthase-like"/>
    <property type="match status" value="1"/>
</dbReference>
<feature type="transmembrane region" description="Helical" evidence="7">
    <location>
        <begin position="859"/>
        <end position="886"/>
    </location>
</feature>
<comment type="subcellular location">
    <subcellularLocation>
        <location evidence="1">Membrane</location>
        <topology evidence="1">Multi-pass membrane protein</topology>
    </subcellularLocation>
</comment>
<dbReference type="Pfam" id="PF02668">
    <property type="entry name" value="TauD"/>
    <property type="match status" value="1"/>
</dbReference>
<reference evidence="9" key="2">
    <citation type="submission" date="2023-05" db="EMBL/GenBank/DDBJ databases">
        <authorList>
            <consortium name="Lawrence Berkeley National Laboratory"/>
            <person name="Steindorff A."/>
            <person name="Hensen N."/>
            <person name="Bonometti L."/>
            <person name="Westerberg I."/>
            <person name="Brannstrom I.O."/>
            <person name="Guillou S."/>
            <person name="Cros-Aarteil S."/>
            <person name="Calhoun S."/>
            <person name="Haridas S."/>
            <person name="Kuo A."/>
            <person name="Mondo S."/>
            <person name="Pangilinan J."/>
            <person name="Riley R."/>
            <person name="Labutti K."/>
            <person name="Andreopoulos B."/>
            <person name="Lipzen A."/>
            <person name="Chen C."/>
            <person name="Yanf M."/>
            <person name="Daum C."/>
            <person name="Ng V."/>
            <person name="Clum A."/>
            <person name="Ohm R."/>
            <person name="Martin F."/>
            <person name="Silar P."/>
            <person name="Natvig D."/>
            <person name="Lalanne C."/>
            <person name="Gautier V."/>
            <person name="Ament-Velasquez S.L."/>
            <person name="Kruys A."/>
            <person name="Hutchinson M.I."/>
            <person name="Powell A.J."/>
            <person name="Barry K."/>
            <person name="Miller A.N."/>
            <person name="Grigoriev I.V."/>
            <person name="Debuchy R."/>
            <person name="Gladieux P."/>
            <person name="Thoren M.H."/>
            <person name="Johannesson H."/>
        </authorList>
    </citation>
    <scope>NUCLEOTIDE SEQUENCE</scope>
    <source>
        <strain evidence="9">CBS 315.58</strain>
    </source>
</reference>
<keyword evidence="3 7" id="KW-1133">Transmembrane helix</keyword>
<feature type="domain" description="TauD/TfdA-like" evidence="8">
    <location>
        <begin position="95"/>
        <end position="358"/>
    </location>
</feature>
<feature type="transmembrane region" description="Helical" evidence="7">
    <location>
        <begin position="793"/>
        <end position="812"/>
    </location>
</feature>
<accession>A0AAN7AU94</accession>
<feature type="region of interest" description="Disordered" evidence="6">
    <location>
        <begin position="401"/>
        <end position="420"/>
    </location>
</feature>
<dbReference type="Gene3D" id="1.20.1740.10">
    <property type="entry name" value="Amino acid/polyamine transporter I"/>
    <property type="match status" value="1"/>
</dbReference>
<protein>
    <submittedName>
        <fullName evidence="9">High-affinity methionine permease</fullName>
    </submittedName>
</protein>
<proteinExistence type="predicted"/>
<sequence length="968" mass="107428">MATEFPPGPPGQPDISYLPDHDSYLARIKRRRETETLTTQLPPGFPSQIQNELVWDGNELADKYDWNYKLTSDDLAEIESALQHFRAQNVGLGYINQDTFPLPNLHKKLREISKEIHSGHGFKVIRGVPVTAHTREENIIIYAGISSHIAPIRGRQDSQYDGKPADVVLAHIKDLTASVDANKIGAPAYTHDKQVFHTDIGDVIALFALGEAAEGGQSYLSSSWKVYNELAATRPDLIQTLAEPWAADTFGKRDTPYTLAPLLHHQPATDTDPERLIIQYARRAFTGYWGLPRSADIPSITEAQAEALDALHFTAEKYAVSLDFHQGDIQYVNNLSIFHARAGFRDSADKQRHLVRLWLRDPEYAWKTPEVLQSRWDVTRDAPDLNRVDSAEVSDGSLKYTLEKGGNDSQPSYQEATGAPVETRSPLGYSVGPVTIIFLNISKMIGTGVYSTPSAILRGTGSVGLSMIYWTLGFFTSISTLSVLLEFASYFPNRSGSEVVYLEQAYPRPRWLFPTAFAFLNVVLSFSSGNSIVCAQYLFRISSHTPTPWELKGVAIAAYTLAFLCVVFHTKASYAFSNGIGIVKTLTLLFVAITGLVVLGGNIPSIPDPHANFRDAFNGLPPTPYGLNNALYRIIFSYTGFDNAFNVVNEVKNPIKTLRRNTFLSVFLVAILYNLANVAYFASVPLDQLRAAKEITASLFFTAVFGQSGAVRGLNFLIALSSFGNLVTVLIGSSRMIRECGRQGVLPFPRFWATTRPFGTPIGPYFVKWFLTVVMILAPPAGDAFNFVVDLQVYPTAFFHILVGIGLFIVRYRRKKLGLGRGEFKAWNVVLVFNILVYGYLLVMPWYPPEGGPYAGNVSFWYATYVVTGTGILIGCGIYYYAWIWLLPKLRGYRIRQEVLTLEDGAQSHKVIKVPVAELAEWDASHDAVGRPLNRVGSHSGDSEHIGVITTDGEKRQDGDVKDVDPEK</sequence>
<keyword evidence="4" id="KW-0560">Oxidoreductase</keyword>
<gene>
    <name evidence="9" type="ORF">QBC40DRAFT_339164</name>
</gene>
<feature type="transmembrane region" description="Helical" evidence="7">
    <location>
        <begin position="511"/>
        <end position="539"/>
    </location>
</feature>
<dbReference type="GO" id="GO:0016491">
    <property type="term" value="F:oxidoreductase activity"/>
    <property type="evidence" value="ECO:0007669"/>
    <property type="project" value="UniProtKB-KW"/>
</dbReference>
<dbReference type="InterPro" id="IPR050598">
    <property type="entry name" value="AminoAcid_Transporter"/>
</dbReference>
<evidence type="ECO:0000313" key="10">
    <source>
        <dbReference type="Proteomes" id="UP001303160"/>
    </source>
</evidence>
<feature type="transmembrane region" description="Helical" evidence="7">
    <location>
        <begin position="662"/>
        <end position="682"/>
    </location>
</feature>
<evidence type="ECO:0000256" key="1">
    <source>
        <dbReference type="ARBA" id="ARBA00004141"/>
    </source>
</evidence>
<dbReference type="InterPro" id="IPR042098">
    <property type="entry name" value="TauD-like_sf"/>
</dbReference>
<organism evidence="9 10">
    <name type="scientific">Triangularia verruculosa</name>
    <dbReference type="NCBI Taxonomy" id="2587418"/>
    <lineage>
        <taxon>Eukaryota</taxon>
        <taxon>Fungi</taxon>
        <taxon>Dikarya</taxon>
        <taxon>Ascomycota</taxon>
        <taxon>Pezizomycotina</taxon>
        <taxon>Sordariomycetes</taxon>
        <taxon>Sordariomycetidae</taxon>
        <taxon>Sordariales</taxon>
        <taxon>Podosporaceae</taxon>
        <taxon>Triangularia</taxon>
    </lineage>
</organism>
<comment type="caution">
    <text evidence="9">The sequence shown here is derived from an EMBL/GenBank/DDBJ whole genome shotgun (WGS) entry which is preliminary data.</text>
</comment>
<dbReference type="FunFam" id="3.60.130.10:FF:000011">
    <property type="entry name" value="Taurine catabolism dioxygenase TauD"/>
    <property type="match status" value="1"/>
</dbReference>
<dbReference type="Pfam" id="PF13520">
    <property type="entry name" value="AA_permease_2"/>
    <property type="match status" value="1"/>
</dbReference>
<keyword evidence="5 7" id="KW-0472">Membrane</keyword>
<evidence type="ECO:0000259" key="8">
    <source>
        <dbReference type="Pfam" id="PF02668"/>
    </source>
</evidence>
<evidence type="ECO:0000256" key="2">
    <source>
        <dbReference type="ARBA" id="ARBA00022692"/>
    </source>
</evidence>
<feature type="compositionally biased region" description="Basic and acidic residues" evidence="6">
    <location>
        <begin position="952"/>
        <end position="968"/>
    </location>
</feature>
<evidence type="ECO:0000256" key="6">
    <source>
        <dbReference type="SAM" id="MobiDB-lite"/>
    </source>
</evidence>
<feature type="region of interest" description="Disordered" evidence="6">
    <location>
        <begin position="934"/>
        <end position="968"/>
    </location>
</feature>